<evidence type="ECO:0000256" key="3">
    <source>
        <dbReference type="ARBA" id="ARBA00011870"/>
    </source>
</evidence>
<comment type="function">
    <text evidence="14">The pyruvate dehydrogenase complex catalyzes the overall conversion of pyruvate to acetyl-CoA and CO2.</text>
</comment>
<dbReference type="InterPro" id="IPR011053">
    <property type="entry name" value="Single_hybrid_motif"/>
</dbReference>
<keyword evidence="12 14" id="KW-0670">Pyruvate</keyword>
<dbReference type="Pfam" id="PF00364">
    <property type="entry name" value="Biotin_lipoyl"/>
    <property type="match status" value="1"/>
</dbReference>
<keyword evidence="9" id="KW-0630">Potassium</keyword>
<dbReference type="InterPro" id="IPR005475">
    <property type="entry name" value="Transketolase-like_Pyr-bd"/>
</dbReference>
<evidence type="ECO:0000313" key="18">
    <source>
        <dbReference type="Proteomes" id="UP000182703"/>
    </source>
</evidence>
<dbReference type="CDD" id="cd07036">
    <property type="entry name" value="TPP_PYR_E1-PDHc-beta_like"/>
    <property type="match status" value="1"/>
</dbReference>
<keyword evidence="10 14" id="KW-0560">Oxidoreductase</keyword>
<dbReference type="GO" id="GO:0004739">
    <property type="term" value="F:pyruvate dehydrogenase (acetyl-transferring) activity"/>
    <property type="evidence" value="ECO:0007669"/>
    <property type="project" value="UniProtKB-UniRule"/>
</dbReference>
<dbReference type="FunFam" id="3.40.50.920:FF:000001">
    <property type="entry name" value="Pyruvate dehydrogenase E1 beta subunit"/>
    <property type="match status" value="1"/>
</dbReference>
<evidence type="ECO:0000256" key="2">
    <source>
        <dbReference type="ARBA" id="ARBA00001964"/>
    </source>
</evidence>
<dbReference type="EMBL" id="CP018095">
    <property type="protein sequence ID" value="APF37520.1"/>
    <property type="molecule type" value="Genomic_DNA"/>
</dbReference>
<evidence type="ECO:0000256" key="4">
    <source>
        <dbReference type="ARBA" id="ARBA00012281"/>
    </source>
</evidence>
<dbReference type="FunFam" id="2.40.50.100:FF:000010">
    <property type="entry name" value="Acetyltransferase component of pyruvate dehydrogenase complex"/>
    <property type="match status" value="1"/>
</dbReference>
<evidence type="ECO:0000256" key="8">
    <source>
        <dbReference type="ARBA" id="ARBA00022946"/>
    </source>
</evidence>
<dbReference type="Gene3D" id="3.40.50.970">
    <property type="match status" value="1"/>
</dbReference>
<evidence type="ECO:0000256" key="5">
    <source>
        <dbReference type="ARBA" id="ARBA00016138"/>
    </source>
</evidence>
<evidence type="ECO:0000256" key="15">
    <source>
        <dbReference type="SAM" id="MobiDB-lite"/>
    </source>
</evidence>
<dbReference type="Gene3D" id="2.40.50.100">
    <property type="match status" value="1"/>
</dbReference>
<dbReference type="CDD" id="cd06849">
    <property type="entry name" value="lipoyl_domain"/>
    <property type="match status" value="1"/>
</dbReference>
<dbReference type="PANTHER" id="PTHR11624:SF96">
    <property type="entry name" value="PYRUVATE DEHYDROGENASE E1 COMPONENT SUBUNIT BETA, MITOCHONDRIAL"/>
    <property type="match status" value="1"/>
</dbReference>
<comment type="cofactor">
    <cofactor evidence="1">
        <name>(R)-lipoate</name>
        <dbReference type="ChEBI" id="CHEBI:83088"/>
    </cofactor>
</comment>
<dbReference type="AlphaFoldDB" id="A0AAC9NYZ9"/>
<dbReference type="NCBIfam" id="NF008854">
    <property type="entry name" value="PRK11892.1"/>
    <property type="match status" value="1"/>
</dbReference>
<name>A0AAC9NYZ9_9HYPH</name>
<sequence length="466" mass="49198">MPIDILMPALSPTMESGKLSKWLKKEGDSVKSGDVIAEIETDKATMEVEAVDEGVLAKILVGEGTEDVAVNTPIAVIAGEGEDAGSVANSTAATPAAPAQAPAGEAPQVSAKQHEAPVSAVAAPPVVSAQPDPEVPAGTEMVKMTVREALRDAMAEEMRRDEAVFVMGEEVAEYQGAYKVTQGLLQEFGADRVVDTPITEHGFAGLGVGAAFTGLKPIVEFMTFNFAMQAIDQIINSAAKTLYMSGGQLGCPIVFRGPNGAAARVAAQHSQDYAAWYSHIPGLKVVAPYTAADAKGLLKAAIRDPNPVIFLENEILYGHSFEVPKLDDYVLPIGKARIARAGSHVTIVAWSIGMTYALKAAEELAREGIEAEVIDLRTIRPMDTDTIIESVKKTGRCVTVEEGWQQSGVGAEIAARVMERAFDYLDAPVLRVSGKDVPMPYAANLEKLALPSVAEVVAAVKAVAYA</sequence>
<dbReference type="EC" id="1.2.4.1" evidence="4 14"/>
<dbReference type="Proteomes" id="UP000182703">
    <property type="component" value="Chromosome"/>
</dbReference>
<dbReference type="InterPro" id="IPR033248">
    <property type="entry name" value="Transketolase_C"/>
</dbReference>
<dbReference type="InterPro" id="IPR027110">
    <property type="entry name" value="PDHB_mito-type"/>
</dbReference>
<keyword evidence="7" id="KW-0450">Lipoyl</keyword>
<dbReference type="Pfam" id="PF02779">
    <property type="entry name" value="Transket_pyr"/>
    <property type="match status" value="1"/>
</dbReference>
<comment type="cofactor">
    <cofactor evidence="2 14">
        <name>thiamine diphosphate</name>
        <dbReference type="ChEBI" id="CHEBI:58937"/>
    </cofactor>
</comment>
<dbReference type="GO" id="GO:0046872">
    <property type="term" value="F:metal ion binding"/>
    <property type="evidence" value="ECO:0007669"/>
    <property type="project" value="UniProtKB-KW"/>
</dbReference>
<evidence type="ECO:0000256" key="12">
    <source>
        <dbReference type="ARBA" id="ARBA00023317"/>
    </source>
</evidence>
<dbReference type="InterPro" id="IPR003016">
    <property type="entry name" value="2-oxoA_DH_lipoyl-BS"/>
</dbReference>
<reference evidence="17 18" key="1">
    <citation type="submission" date="2016-11" db="EMBL/GenBank/DDBJ databases">
        <title>Complete genome sequence of the aerobically denitrifying bacterium Chelatococcus daeguensis TAD1.</title>
        <authorList>
            <person name="Yang Y."/>
            <person name="Huang S."/>
            <person name="Lin E."/>
        </authorList>
    </citation>
    <scope>NUCLEOTIDE SEQUENCE [LARGE SCALE GENOMIC DNA]</scope>
    <source>
        <strain evidence="17 18">TAD1</strain>
    </source>
</reference>
<proteinExistence type="predicted"/>
<feature type="domain" description="Lipoyl-binding" evidence="16">
    <location>
        <begin position="2"/>
        <end position="78"/>
    </location>
</feature>
<gene>
    <name evidence="17" type="ORF">BOQ54_09390</name>
</gene>
<dbReference type="SUPFAM" id="SSF52518">
    <property type="entry name" value="Thiamin diphosphate-binding fold (THDP-binding)"/>
    <property type="match status" value="1"/>
</dbReference>
<dbReference type="FunFam" id="3.40.50.970:FF:000006">
    <property type="entry name" value="Pyruvate dehydrogenase E1 component subunit beta"/>
    <property type="match status" value="1"/>
</dbReference>
<evidence type="ECO:0000256" key="6">
    <source>
        <dbReference type="ARBA" id="ARBA00022723"/>
    </source>
</evidence>
<organism evidence="17 18">
    <name type="scientific">Chelatococcus daeguensis</name>
    <dbReference type="NCBI Taxonomy" id="444444"/>
    <lineage>
        <taxon>Bacteria</taxon>
        <taxon>Pseudomonadati</taxon>
        <taxon>Pseudomonadota</taxon>
        <taxon>Alphaproteobacteria</taxon>
        <taxon>Hyphomicrobiales</taxon>
        <taxon>Chelatococcaceae</taxon>
        <taxon>Chelatococcus</taxon>
    </lineage>
</organism>
<evidence type="ECO:0000313" key="17">
    <source>
        <dbReference type="EMBL" id="APF37520.1"/>
    </source>
</evidence>
<comment type="function">
    <text evidence="13">The pyruvate dehydrogenase complex catalyzes the overall conversion of pyruvate to acetyl-CoA and CO(2). It contains multiple copies of three enzymatic components: pyruvate dehydrogenase (E1), dihydrolipoamide acetyltransferase (E2) and lipoamide dehydrogenase (E3).</text>
</comment>
<dbReference type="RefSeq" id="WP_063186331.1">
    <property type="nucleotide sequence ID" value="NZ_CP018095.1"/>
</dbReference>
<dbReference type="NCBIfam" id="NF006667">
    <property type="entry name" value="PRK09212.1"/>
    <property type="match status" value="1"/>
</dbReference>
<comment type="catalytic activity">
    <reaction evidence="14">
        <text>N(6)-[(R)-lipoyl]-L-lysyl-[protein] + pyruvate + H(+) = N(6)-[(R)-S(8)-acetyldihydrolipoyl]-L-lysyl-[protein] + CO2</text>
        <dbReference type="Rhea" id="RHEA:19189"/>
        <dbReference type="Rhea" id="RHEA-COMP:10474"/>
        <dbReference type="Rhea" id="RHEA-COMP:10478"/>
        <dbReference type="ChEBI" id="CHEBI:15361"/>
        <dbReference type="ChEBI" id="CHEBI:15378"/>
        <dbReference type="ChEBI" id="CHEBI:16526"/>
        <dbReference type="ChEBI" id="CHEBI:83099"/>
        <dbReference type="ChEBI" id="CHEBI:83111"/>
        <dbReference type="EC" id="1.2.4.1"/>
    </reaction>
</comment>
<dbReference type="SMART" id="SM00861">
    <property type="entry name" value="Transket_pyr"/>
    <property type="match status" value="1"/>
</dbReference>
<dbReference type="KEGG" id="cdq:BOQ54_09390"/>
<evidence type="ECO:0000256" key="14">
    <source>
        <dbReference type="RuleBase" id="RU364074"/>
    </source>
</evidence>
<evidence type="ECO:0000256" key="1">
    <source>
        <dbReference type="ARBA" id="ARBA00001938"/>
    </source>
</evidence>
<keyword evidence="18" id="KW-1185">Reference proteome</keyword>
<dbReference type="PANTHER" id="PTHR11624">
    <property type="entry name" value="DEHYDROGENASE RELATED"/>
    <property type="match status" value="1"/>
</dbReference>
<evidence type="ECO:0000256" key="11">
    <source>
        <dbReference type="ARBA" id="ARBA00023052"/>
    </source>
</evidence>
<dbReference type="Gene3D" id="3.40.50.920">
    <property type="match status" value="1"/>
</dbReference>
<keyword evidence="8" id="KW-0809">Transit peptide</keyword>
<feature type="compositionally biased region" description="Low complexity" evidence="15">
    <location>
        <begin position="92"/>
        <end position="107"/>
    </location>
</feature>
<evidence type="ECO:0000256" key="13">
    <source>
        <dbReference type="ARBA" id="ARBA00025211"/>
    </source>
</evidence>
<evidence type="ECO:0000256" key="7">
    <source>
        <dbReference type="ARBA" id="ARBA00022823"/>
    </source>
</evidence>
<evidence type="ECO:0000259" key="16">
    <source>
        <dbReference type="PROSITE" id="PS50968"/>
    </source>
</evidence>
<dbReference type="SUPFAM" id="SSF52922">
    <property type="entry name" value="TK C-terminal domain-like"/>
    <property type="match status" value="1"/>
</dbReference>
<keyword evidence="11 14" id="KW-0786">Thiamine pyrophosphate</keyword>
<evidence type="ECO:0000256" key="9">
    <source>
        <dbReference type="ARBA" id="ARBA00022958"/>
    </source>
</evidence>
<comment type="subunit">
    <text evidence="3">Heterodimer of an alpha and a beta chain.</text>
</comment>
<protein>
    <recommendedName>
        <fullName evidence="5 14">Pyruvate dehydrogenase E1 component subunit beta</fullName>
        <ecNumber evidence="4 14">1.2.4.1</ecNumber>
    </recommendedName>
</protein>
<dbReference type="SUPFAM" id="SSF51230">
    <property type="entry name" value="Single hybrid motif"/>
    <property type="match status" value="1"/>
</dbReference>
<dbReference type="InterPro" id="IPR000089">
    <property type="entry name" value="Biotin_lipoyl"/>
</dbReference>
<dbReference type="InterPro" id="IPR029061">
    <property type="entry name" value="THDP-binding"/>
</dbReference>
<dbReference type="InterPro" id="IPR009014">
    <property type="entry name" value="Transketo_C/PFOR_II"/>
</dbReference>
<dbReference type="PROSITE" id="PS00189">
    <property type="entry name" value="LIPOYL"/>
    <property type="match status" value="1"/>
</dbReference>
<dbReference type="Pfam" id="PF02780">
    <property type="entry name" value="Transketolase_C"/>
    <property type="match status" value="1"/>
</dbReference>
<evidence type="ECO:0000256" key="10">
    <source>
        <dbReference type="ARBA" id="ARBA00023002"/>
    </source>
</evidence>
<accession>A0AAC9NYZ9</accession>
<dbReference type="PROSITE" id="PS50968">
    <property type="entry name" value="BIOTINYL_LIPOYL"/>
    <property type="match status" value="1"/>
</dbReference>
<dbReference type="GO" id="GO:0006086">
    <property type="term" value="P:pyruvate decarboxylation to acetyl-CoA"/>
    <property type="evidence" value="ECO:0007669"/>
    <property type="project" value="InterPro"/>
</dbReference>
<feature type="region of interest" description="Disordered" evidence="15">
    <location>
        <begin position="86"/>
        <end position="116"/>
    </location>
</feature>
<keyword evidence="6" id="KW-0479">Metal-binding</keyword>